<reference evidence="2 3" key="1">
    <citation type="submission" date="2018-05" db="EMBL/GenBank/DDBJ databases">
        <title>Genomic Encyclopedia of Type Strains, Phase IV (KMG-IV): sequencing the most valuable type-strain genomes for metagenomic binning, comparative biology and taxonomic classification.</title>
        <authorList>
            <person name="Goeker M."/>
        </authorList>
    </citation>
    <scope>NUCLEOTIDE SEQUENCE [LARGE SCALE GENOMIC DNA]</scope>
    <source>
        <strain evidence="2 3">DSM 28556</strain>
    </source>
</reference>
<keyword evidence="1" id="KW-0812">Transmembrane</keyword>
<evidence type="ECO:0000256" key="1">
    <source>
        <dbReference type="SAM" id="Phobius"/>
    </source>
</evidence>
<feature type="transmembrane region" description="Helical" evidence="1">
    <location>
        <begin position="32"/>
        <end position="49"/>
    </location>
</feature>
<evidence type="ECO:0000313" key="3">
    <source>
        <dbReference type="Proteomes" id="UP000247978"/>
    </source>
</evidence>
<accession>A0A2V3VZL2</accession>
<keyword evidence="3" id="KW-1185">Reference proteome</keyword>
<comment type="caution">
    <text evidence="2">The sequence shown here is derived from an EMBL/GenBank/DDBJ whole genome shotgun (WGS) entry which is preliminary data.</text>
</comment>
<dbReference type="Proteomes" id="UP000247978">
    <property type="component" value="Unassembled WGS sequence"/>
</dbReference>
<organism evidence="2 3">
    <name type="scientific">Pseudogracilibacillus auburnensis</name>
    <dbReference type="NCBI Taxonomy" id="1494959"/>
    <lineage>
        <taxon>Bacteria</taxon>
        <taxon>Bacillati</taxon>
        <taxon>Bacillota</taxon>
        <taxon>Bacilli</taxon>
        <taxon>Bacillales</taxon>
        <taxon>Bacillaceae</taxon>
        <taxon>Pseudogracilibacillus</taxon>
    </lineage>
</organism>
<gene>
    <name evidence="2" type="ORF">DFR56_105139</name>
</gene>
<name>A0A2V3VZL2_9BACI</name>
<keyword evidence="1" id="KW-0472">Membrane</keyword>
<dbReference type="EMBL" id="QJJQ01000005">
    <property type="protein sequence ID" value="PXW87497.1"/>
    <property type="molecule type" value="Genomic_DNA"/>
</dbReference>
<sequence>MINIVILASVIAWIGAIHELNRSSKKQNDQKIITLVSLGTLSTLIISRFNKGKCDENFYIV</sequence>
<dbReference type="AlphaFoldDB" id="A0A2V3VZL2"/>
<proteinExistence type="predicted"/>
<protein>
    <submittedName>
        <fullName evidence="2">Uncharacterized protein</fullName>
    </submittedName>
</protein>
<evidence type="ECO:0000313" key="2">
    <source>
        <dbReference type="EMBL" id="PXW87497.1"/>
    </source>
</evidence>
<keyword evidence="1" id="KW-1133">Transmembrane helix</keyword>